<evidence type="ECO:0000313" key="6">
    <source>
        <dbReference type="EMBL" id="MFC5719019.1"/>
    </source>
</evidence>
<evidence type="ECO:0000256" key="3">
    <source>
        <dbReference type="ARBA" id="ARBA00023163"/>
    </source>
</evidence>
<keyword evidence="1" id="KW-0805">Transcription regulation</keyword>
<name>A0ABW0YWH2_9ACTN</name>
<dbReference type="PANTHER" id="PTHR30055">
    <property type="entry name" value="HTH-TYPE TRANSCRIPTIONAL REGULATOR RUTR"/>
    <property type="match status" value="1"/>
</dbReference>
<evidence type="ECO:0000256" key="2">
    <source>
        <dbReference type="ARBA" id="ARBA00023125"/>
    </source>
</evidence>
<accession>A0ABW0YWH2</accession>
<organism evidence="6 7">
    <name type="scientific">Streptomyces gamaensis</name>
    <dbReference type="NCBI Taxonomy" id="1763542"/>
    <lineage>
        <taxon>Bacteria</taxon>
        <taxon>Bacillati</taxon>
        <taxon>Actinomycetota</taxon>
        <taxon>Actinomycetes</taxon>
        <taxon>Kitasatosporales</taxon>
        <taxon>Streptomycetaceae</taxon>
        <taxon>Streptomyces</taxon>
    </lineage>
</organism>
<keyword evidence="7" id="KW-1185">Reference proteome</keyword>
<dbReference type="Pfam" id="PF21597">
    <property type="entry name" value="TetR_C_43"/>
    <property type="match status" value="1"/>
</dbReference>
<dbReference type="Pfam" id="PF00440">
    <property type="entry name" value="TetR_N"/>
    <property type="match status" value="1"/>
</dbReference>
<gene>
    <name evidence="6" type="ORF">ACFP1Z_02330</name>
</gene>
<dbReference type="Proteomes" id="UP001596083">
    <property type="component" value="Unassembled WGS sequence"/>
</dbReference>
<dbReference type="InterPro" id="IPR036271">
    <property type="entry name" value="Tet_transcr_reg_TetR-rel_C_sf"/>
</dbReference>
<sequence length="201" mass="21749">MATEITQVSPPRPMRADARRNYERLLAEARTAFTEHGTDASLEDIARRAGVGIGTLYRHFPNRTALMSAVFQGEVDGLLARSRELLASPEPCRALVEWLRAIVAHASTYRGLSRALMAAQCDEASALSRCSLPMREAGSTLLARAQRAGAVRADVGITDLMQLTNAISLAAEQSPDDPELADRLLFLTLTGLKARQDADCG</sequence>
<reference evidence="7" key="1">
    <citation type="journal article" date="2019" name="Int. J. Syst. Evol. Microbiol.">
        <title>The Global Catalogue of Microorganisms (GCM) 10K type strain sequencing project: providing services to taxonomists for standard genome sequencing and annotation.</title>
        <authorList>
            <consortium name="The Broad Institute Genomics Platform"/>
            <consortium name="The Broad Institute Genome Sequencing Center for Infectious Disease"/>
            <person name="Wu L."/>
            <person name="Ma J."/>
        </authorList>
    </citation>
    <scope>NUCLEOTIDE SEQUENCE [LARGE SCALE GENOMIC DNA]</scope>
    <source>
        <strain evidence="7">CGMCC 4.7304</strain>
    </source>
</reference>
<comment type="caution">
    <text evidence="6">The sequence shown here is derived from an EMBL/GenBank/DDBJ whole genome shotgun (WGS) entry which is preliminary data.</text>
</comment>
<dbReference type="InterPro" id="IPR049445">
    <property type="entry name" value="TetR_SbtR-like_C"/>
</dbReference>
<dbReference type="InterPro" id="IPR001647">
    <property type="entry name" value="HTH_TetR"/>
</dbReference>
<dbReference type="PRINTS" id="PR00455">
    <property type="entry name" value="HTHTETR"/>
</dbReference>
<feature type="domain" description="HTH tetR-type" evidence="5">
    <location>
        <begin position="19"/>
        <end position="78"/>
    </location>
</feature>
<dbReference type="PROSITE" id="PS50977">
    <property type="entry name" value="HTH_TETR_2"/>
    <property type="match status" value="1"/>
</dbReference>
<dbReference type="InterPro" id="IPR009057">
    <property type="entry name" value="Homeodomain-like_sf"/>
</dbReference>
<dbReference type="RefSeq" id="WP_390314004.1">
    <property type="nucleotide sequence ID" value="NZ_JBHSPB010000001.1"/>
</dbReference>
<proteinExistence type="predicted"/>
<keyword evidence="2 4" id="KW-0238">DNA-binding</keyword>
<keyword evidence="3" id="KW-0804">Transcription</keyword>
<feature type="DNA-binding region" description="H-T-H motif" evidence="4">
    <location>
        <begin position="41"/>
        <end position="60"/>
    </location>
</feature>
<evidence type="ECO:0000256" key="1">
    <source>
        <dbReference type="ARBA" id="ARBA00023015"/>
    </source>
</evidence>
<evidence type="ECO:0000313" key="7">
    <source>
        <dbReference type="Proteomes" id="UP001596083"/>
    </source>
</evidence>
<protein>
    <submittedName>
        <fullName evidence="6">TetR/AcrR family transcriptional regulator</fullName>
    </submittedName>
</protein>
<dbReference type="SUPFAM" id="SSF46689">
    <property type="entry name" value="Homeodomain-like"/>
    <property type="match status" value="1"/>
</dbReference>
<dbReference type="SUPFAM" id="SSF48498">
    <property type="entry name" value="Tetracyclin repressor-like, C-terminal domain"/>
    <property type="match status" value="1"/>
</dbReference>
<dbReference type="Gene3D" id="1.10.357.10">
    <property type="entry name" value="Tetracycline Repressor, domain 2"/>
    <property type="match status" value="1"/>
</dbReference>
<evidence type="ECO:0000259" key="5">
    <source>
        <dbReference type="PROSITE" id="PS50977"/>
    </source>
</evidence>
<dbReference type="PANTHER" id="PTHR30055:SF234">
    <property type="entry name" value="HTH-TYPE TRANSCRIPTIONAL REGULATOR BETI"/>
    <property type="match status" value="1"/>
</dbReference>
<evidence type="ECO:0000256" key="4">
    <source>
        <dbReference type="PROSITE-ProRule" id="PRU00335"/>
    </source>
</evidence>
<dbReference type="InterPro" id="IPR050109">
    <property type="entry name" value="HTH-type_TetR-like_transc_reg"/>
</dbReference>
<dbReference type="EMBL" id="JBHSPB010000001">
    <property type="protein sequence ID" value="MFC5719019.1"/>
    <property type="molecule type" value="Genomic_DNA"/>
</dbReference>